<dbReference type="EMBL" id="RHIB01000003">
    <property type="protein sequence ID" value="RNA66667.1"/>
    <property type="molecule type" value="Genomic_DNA"/>
</dbReference>
<proteinExistence type="predicted"/>
<protein>
    <submittedName>
        <fullName evidence="1">Uncharacterized protein</fullName>
    </submittedName>
</protein>
<dbReference type="InterPro" id="IPR046208">
    <property type="entry name" value="DUF6241"/>
</dbReference>
<evidence type="ECO:0000313" key="2">
    <source>
        <dbReference type="Proteomes" id="UP000278746"/>
    </source>
</evidence>
<dbReference type="Proteomes" id="UP000278746">
    <property type="component" value="Unassembled WGS sequence"/>
</dbReference>
<reference evidence="1 2" key="1">
    <citation type="submission" date="2018-10" db="EMBL/GenBank/DDBJ databases">
        <title>Bacillus Keqinensis sp. nov., a moderately halophilic bacterium isolated from a saline-alkaline lake.</title>
        <authorList>
            <person name="Wang H."/>
        </authorList>
    </citation>
    <scope>NUCLEOTIDE SEQUENCE [LARGE SCALE GENOMIC DNA]</scope>
    <source>
        <strain evidence="1 2">KQ-3</strain>
    </source>
</reference>
<dbReference type="RefSeq" id="WP_122900338.1">
    <property type="nucleotide sequence ID" value="NZ_RHIB01000003.1"/>
</dbReference>
<keyword evidence="2" id="KW-1185">Reference proteome</keyword>
<organism evidence="1 2">
    <name type="scientific">Alteribacter keqinensis</name>
    <dbReference type="NCBI Taxonomy" id="2483800"/>
    <lineage>
        <taxon>Bacteria</taxon>
        <taxon>Bacillati</taxon>
        <taxon>Bacillota</taxon>
        <taxon>Bacilli</taxon>
        <taxon>Bacillales</taxon>
        <taxon>Bacillaceae</taxon>
        <taxon>Alteribacter</taxon>
    </lineage>
</organism>
<gene>
    <name evidence="1" type="ORF">EBO34_15740</name>
</gene>
<dbReference type="AlphaFoldDB" id="A0A3M7TNS6"/>
<accession>A0A3M7TNS6</accession>
<dbReference type="OrthoDB" id="1932566at2"/>
<comment type="caution">
    <text evidence="1">The sequence shown here is derived from an EMBL/GenBank/DDBJ whole genome shotgun (WGS) entry which is preliminary data.</text>
</comment>
<evidence type="ECO:0000313" key="1">
    <source>
        <dbReference type="EMBL" id="RNA66667.1"/>
    </source>
</evidence>
<dbReference type="Pfam" id="PF19754">
    <property type="entry name" value="DUF6241"/>
    <property type="match status" value="1"/>
</dbReference>
<name>A0A3M7TNS6_9BACI</name>
<sequence length="175" mass="20341">MKIIKVTAIVLVFLSVAGFTTHQWLDSREVSEASGEVEDIIDEETGEPVPIEEIVDVPTVDEVEERYSFDMSETNMQNTIHAMSHQKVYATEKWGHVFITDEIIDRLLEVNKENSYTHSAVYHDILTRWRQDDFSRAVEDHNTIWQLQGGTVGEATRLLSEEEERLYIIRHFEDE</sequence>